<dbReference type="EMBL" id="AACS02000004">
    <property type="protein sequence ID" value="EAU85441.2"/>
    <property type="molecule type" value="Genomic_DNA"/>
</dbReference>
<dbReference type="GO" id="GO:0004197">
    <property type="term" value="F:cysteine-type endopeptidase activity"/>
    <property type="evidence" value="ECO:0007669"/>
    <property type="project" value="InterPro"/>
</dbReference>
<dbReference type="PANTHER" id="PTHR48104:SF30">
    <property type="entry name" value="METACASPASE-1"/>
    <property type="match status" value="1"/>
</dbReference>
<dbReference type="KEGG" id="cci:CC1G_12414"/>
<feature type="region of interest" description="Disordered" evidence="4">
    <location>
        <begin position="1"/>
        <end position="148"/>
    </location>
</feature>
<dbReference type="PANTHER" id="PTHR48104">
    <property type="entry name" value="METACASPASE-4"/>
    <property type="match status" value="1"/>
</dbReference>
<feature type="compositionally biased region" description="Pro residues" evidence="4">
    <location>
        <begin position="53"/>
        <end position="69"/>
    </location>
</feature>
<dbReference type="Proteomes" id="UP000001861">
    <property type="component" value="Unassembled WGS sequence"/>
</dbReference>
<dbReference type="OMA" id="MHRIMVT"/>
<comment type="similarity">
    <text evidence="1">Belongs to the peptidase C14B family.</text>
</comment>
<protein>
    <submittedName>
        <fullName evidence="6">Metacaspase</fullName>
    </submittedName>
</protein>
<feature type="compositionally biased region" description="Pro residues" evidence="4">
    <location>
        <begin position="83"/>
        <end position="92"/>
    </location>
</feature>
<feature type="compositionally biased region" description="Polar residues" evidence="4">
    <location>
        <begin position="131"/>
        <end position="143"/>
    </location>
</feature>
<evidence type="ECO:0000256" key="2">
    <source>
        <dbReference type="ARBA" id="ARBA00022703"/>
    </source>
</evidence>
<dbReference type="HOGENOM" id="CLU_029389_0_2_1"/>
<dbReference type="GO" id="GO:0006508">
    <property type="term" value="P:proteolysis"/>
    <property type="evidence" value="ECO:0007669"/>
    <property type="project" value="InterPro"/>
</dbReference>
<dbReference type="SUPFAM" id="SSF52129">
    <property type="entry name" value="Caspase-like"/>
    <property type="match status" value="1"/>
</dbReference>
<accession>A8NU42</accession>
<dbReference type="InterPro" id="IPR050452">
    <property type="entry name" value="Metacaspase"/>
</dbReference>
<dbReference type="GO" id="GO:0005737">
    <property type="term" value="C:cytoplasm"/>
    <property type="evidence" value="ECO:0007669"/>
    <property type="project" value="TreeGrafter"/>
</dbReference>
<feature type="compositionally biased region" description="Pro residues" evidence="4">
    <location>
        <begin position="14"/>
        <end position="36"/>
    </location>
</feature>
<evidence type="ECO:0000313" key="7">
    <source>
        <dbReference type="Proteomes" id="UP000001861"/>
    </source>
</evidence>
<evidence type="ECO:0000313" key="6">
    <source>
        <dbReference type="EMBL" id="EAU85441.2"/>
    </source>
</evidence>
<dbReference type="OrthoDB" id="3223806at2759"/>
<dbReference type="VEuPathDB" id="FungiDB:CC1G_12414"/>
<feature type="compositionally biased region" description="Low complexity" evidence="4">
    <location>
        <begin position="37"/>
        <end position="52"/>
    </location>
</feature>
<dbReference type="InterPro" id="IPR011600">
    <property type="entry name" value="Pept_C14_caspase"/>
</dbReference>
<evidence type="ECO:0000256" key="1">
    <source>
        <dbReference type="ARBA" id="ARBA00009005"/>
    </source>
</evidence>
<keyword evidence="3" id="KW-0378">Hydrolase</keyword>
<dbReference type="Pfam" id="PF00656">
    <property type="entry name" value="Peptidase_C14"/>
    <property type="match status" value="1"/>
</dbReference>
<evidence type="ECO:0000256" key="3">
    <source>
        <dbReference type="ARBA" id="ARBA00022807"/>
    </source>
</evidence>
<dbReference type="eggNOG" id="KOG1546">
    <property type="taxonomic scope" value="Eukaryota"/>
</dbReference>
<keyword evidence="3" id="KW-0645">Protease</keyword>
<dbReference type="InterPro" id="IPR029030">
    <property type="entry name" value="Caspase-like_dom_sf"/>
</dbReference>
<dbReference type="FunCoup" id="A8NU42">
    <property type="interactions" value="348"/>
</dbReference>
<dbReference type="GO" id="GO:0006915">
    <property type="term" value="P:apoptotic process"/>
    <property type="evidence" value="ECO:0007669"/>
    <property type="project" value="UniProtKB-KW"/>
</dbReference>
<evidence type="ECO:0000256" key="4">
    <source>
        <dbReference type="SAM" id="MobiDB-lite"/>
    </source>
</evidence>
<dbReference type="GeneID" id="6012914"/>
<dbReference type="STRING" id="240176.A8NU42"/>
<dbReference type="RefSeq" id="XP_001836373.2">
    <property type="nucleotide sequence ID" value="XM_001836321.2"/>
</dbReference>
<keyword evidence="3" id="KW-0788">Thiol protease</keyword>
<evidence type="ECO:0000259" key="5">
    <source>
        <dbReference type="Pfam" id="PF00656"/>
    </source>
</evidence>
<reference evidence="6 7" key="1">
    <citation type="journal article" date="2010" name="Proc. Natl. Acad. Sci. U.S.A.">
        <title>Insights into evolution of multicellular fungi from the assembled chromosomes of the mushroom Coprinopsis cinerea (Coprinus cinereus).</title>
        <authorList>
            <person name="Stajich J.E."/>
            <person name="Wilke S.K."/>
            <person name="Ahren D."/>
            <person name="Au C.H."/>
            <person name="Birren B.W."/>
            <person name="Borodovsky M."/>
            <person name="Burns C."/>
            <person name="Canback B."/>
            <person name="Casselton L.A."/>
            <person name="Cheng C.K."/>
            <person name="Deng J."/>
            <person name="Dietrich F.S."/>
            <person name="Fargo D.C."/>
            <person name="Farman M.L."/>
            <person name="Gathman A.C."/>
            <person name="Goldberg J."/>
            <person name="Guigo R."/>
            <person name="Hoegger P.J."/>
            <person name="Hooker J.B."/>
            <person name="Huggins A."/>
            <person name="James T.Y."/>
            <person name="Kamada T."/>
            <person name="Kilaru S."/>
            <person name="Kodira C."/>
            <person name="Kues U."/>
            <person name="Kupfer D."/>
            <person name="Kwan H.S."/>
            <person name="Lomsadze A."/>
            <person name="Li W."/>
            <person name="Lilly W.W."/>
            <person name="Ma L.J."/>
            <person name="Mackey A.J."/>
            <person name="Manning G."/>
            <person name="Martin F."/>
            <person name="Muraguchi H."/>
            <person name="Natvig D.O."/>
            <person name="Palmerini H."/>
            <person name="Ramesh M.A."/>
            <person name="Rehmeyer C.J."/>
            <person name="Roe B.A."/>
            <person name="Shenoy N."/>
            <person name="Stanke M."/>
            <person name="Ter-Hovhannisyan V."/>
            <person name="Tunlid A."/>
            <person name="Velagapudi R."/>
            <person name="Vision T.J."/>
            <person name="Zeng Q."/>
            <person name="Zolan M.E."/>
            <person name="Pukkila P.J."/>
        </authorList>
    </citation>
    <scope>NUCLEOTIDE SEQUENCE [LARGE SCALE GENOMIC DNA]</scope>
    <source>
        <strain evidence="7">Okayama-7 / 130 / ATCC MYA-4618 / FGSC 9003</strain>
    </source>
</reference>
<name>A8NU42_COPC7</name>
<comment type="caution">
    <text evidence="6">The sequence shown here is derived from an EMBL/GenBank/DDBJ whole genome shotgun (WGS) entry which is preliminary data.</text>
</comment>
<feature type="domain" description="Peptidase C14 caspase" evidence="5">
    <location>
        <begin position="160"/>
        <end position="446"/>
    </location>
</feature>
<keyword evidence="2" id="KW-0053">Apoptosis</keyword>
<dbReference type="InParanoid" id="A8NU42"/>
<dbReference type="Gene3D" id="3.40.50.12660">
    <property type="match status" value="2"/>
</dbReference>
<sequence>MWNNDNHQGHDAPPAFPSFPSPGGFAPPPGPLPAPGYNPGYAPAYGPPSGYQGPPPPAGFAPPPGPPPAGYGFPQGPPQGGYTPPPGPPPQPATRGFPGAQWRQNNQPPPPPPSHQAGYQPSYAAPHMPPSQVQHYGPHSQTPGGRDVQPYFQYSQCTGKKKALLIGINYIGQSGELRGCINDVKNIKRFLTDQWGYKEGDIVTLTDDESNPRMRPTASNIRQAMKWLVAGAQPNDALFFHFSGHGGQTKDRDGDEADGYDEVIYPVDFESNGHIVDDEIHDIMVKPLPAGCRLTAIFDSCHSGSALDLPYIYSTEGKIKEPNLAAEAGQGLLSAVTSYARGDMGGVFKSAMGLVKTATGSSQKADKIAKATRTSPADVISFSGCKDSQTSADTQEAGQATGAMSYAFISALTAKHQQSYQELLVNVREILRSKYSQKPQLSSSHPMDTSILFIC</sequence>
<proteinExistence type="inferred from homology"/>
<keyword evidence="7" id="KW-1185">Reference proteome</keyword>
<organism evidence="6 7">
    <name type="scientific">Coprinopsis cinerea (strain Okayama-7 / 130 / ATCC MYA-4618 / FGSC 9003)</name>
    <name type="common">Inky cap fungus</name>
    <name type="synonym">Hormographiella aspergillata</name>
    <dbReference type="NCBI Taxonomy" id="240176"/>
    <lineage>
        <taxon>Eukaryota</taxon>
        <taxon>Fungi</taxon>
        <taxon>Dikarya</taxon>
        <taxon>Basidiomycota</taxon>
        <taxon>Agaricomycotina</taxon>
        <taxon>Agaricomycetes</taxon>
        <taxon>Agaricomycetidae</taxon>
        <taxon>Agaricales</taxon>
        <taxon>Agaricineae</taxon>
        <taxon>Psathyrellaceae</taxon>
        <taxon>Coprinopsis</taxon>
    </lineage>
</organism>
<dbReference type="AlphaFoldDB" id="A8NU42"/>
<gene>
    <name evidence="6" type="ORF">CC1G_12414</name>
</gene>